<evidence type="ECO:0000259" key="11">
    <source>
        <dbReference type="PROSITE" id="PS50110"/>
    </source>
</evidence>
<evidence type="ECO:0000256" key="7">
    <source>
        <dbReference type="ARBA" id="ARBA00023163"/>
    </source>
</evidence>
<feature type="modified residue" description="4-aspartylphosphate" evidence="9">
    <location>
        <position position="66"/>
    </location>
</feature>
<evidence type="ECO:0000259" key="12">
    <source>
        <dbReference type="PROSITE" id="PS51755"/>
    </source>
</evidence>
<dbReference type="GO" id="GO:0000156">
    <property type="term" value="F:phosphorelay response regulator activity"/>
    <property type="evidence" value="ECO:0007669"/>
    <property type="project" value="TreeGrafter"/>
</dbReference>
<evidence type="ECO:0000256" key="10">
    <source>
        <dbReference type="PROSITE-ProRule" id="PRU01091"/>
    </source>
</evidence>
<keyword evidence="14" id="KW-1185">Reference proteome</keyword>
<comment type="caution">
    <text evidence="13">The sequence shown here is derived from an EMBL/GenBank/DDBJ whole genome shotgun (WGS) entry which is preliminary data.</text>
</comment>
<keyword evidence="3 9" id="KW-0597">Phosphoprotein</keyword>
<feature type="domain" description="Response regulatory" evidence="11">
    <location>
        <begin position="17"/>
        <end position="130"/>
    </location>
</feature>
<dbReference type="GO" id="GO:0000976">
    <property type="term" value="F:transcription cis-regulatory region binding"/>
    <property type="evidence" value="ECO:0007669"/>
    <property type="project" value="TreeGrafter"/>
</dbReference>
<keyword evidence="2" id="KW-0963">Cytoplasm</keyword>
<dbReference type="InterPro" id="IPR036388">
    <property type="entry name" value="WH-like_DNA-bd_sf"/>
</dbReference>
<evidence type="ECO:0000256" key="1">
    <source>
        <dbReference type="ARBA" id="ARBA00004496"/>
    </source>
</evidence>
<feature type="DNA-binding region" description="OmpR/PhoB-type" evidence="10">
    <location>
        <begin position="144"/>
        <end position="244"/>
    </location>
</feature>
<dbReference type="PROSITE" id="PS51755">
    <property type="entry name" value="OMPR_PHOB"/>
    <property type="match status" value="1"/>
</dbReference>
<dbReference type="EMBL" id="VWPK01000011">
    <property type="protein sequence ID" value="KAA5612550.1"/>
    <property type="molecule type" value="Genomic_DNA"/>
</dbReference>
<dbReference type="PANTHER" id="PTHR48111">
    <property type="entry name" value="REGULATOR OF RPOS"/>
    <property type="match status" value="1"/>
</dbReference>
<evidence type="ECO:0000256" key="4">
    <source>
        <dbReference type="ARBA" id="ARBA00023012"/>
    </source>
</evidence>
<reference evidence="13 14" key="1">
    <citation type="submission" date="2019-09" db="EMBL/GenBank/DDBJ databases">
        <title>Genome sequence of Rhodovastum atsumiense, a diverse member of the Acetobacteraceae family of non-sulfur purple photosynthetic bacteria.</title>
        <authorList>
            <person name="Meyer T."/>
            <person name="Kyndt J."/>
        </authorList>
    </citation>
    <scope>NUCLEOTIDE SEQUENCE [LARGE SCALE GENOMIC DNA]</scope>
    <source>
        <strain evidence="13 14">DSM 21279</strain>
    </source>
</reference>
<dbReference type="PROSITE" id="PS50110">
    <property type="entry name" value="RESPONSE_REGULATORY"/>
    <property type="match status" value="1"/>
</dbReference>
<evidence type="ECO:0000313" key="13">
    <source>
        <dbReference type="EMBL" id="KAA5612550.1"/>
    </source>
</evidence>
<accession>A0A5M6IW39</accession>
<dbReference type="Pfam" id="PF00486">
    <property type="entry name" value="Trans_reg_C"/>
    <property type="match status" value="1"/>
</dbReference>
<feature type="domain" description="OmpR/PhoB-type" evidence="12">
    <location>
        <begin position="144"/>
        <end position="244"/>
    </location>
</feature>
<dbReference type="SMART" id="SM00448">
    <property type="entry name" value="REC"/>
    <property type="match status" value="1"/>
</dbReference>
<dbReference type="Gene3D" id="6.10.250.690">
    <property type="match status" value="1"/>
</dbReference>
<dbReference type="Proteomes" id="UP000325255">
    <property type="component" value="Unassembled WGS sequence"/>
</dbReference>
<dbReference type="AlphaFoldDB" id="A0A5M6IW39"/>
<evidence type="ECO:0000256" key="9">
    <source>
        <dbReference type="PROSITE-ProRule" id="PRU00169"/>
    </source>
</evidence>
<dbReference type="Gene3D" id="1.10.10.10">
    <property type="entry name" value="Winged helix-like DNA-binding domain superfamily/Winged helix DNA-binding domain"/>
    <property type="match status" value="1"/>
</dbReference>
<dbReference type="Pfam" id="PF00072">
    <property type="entry name" value="Response_reg"/>
    <property type="match status" value="1"/>
</dbReference>
<evidence type="ECO:0000256" key="2">
    <source>
        <dbReference type="ARBA" id="ARBA00022490"/>
    </source>
</evidence>
<dbReference type="RefSeq" id="WP_150040365.1">
    <property type="nucleotide sequence ID" value="NZ_OW485601.1"/>
</dbReference>
<dbReference type="InterPro" id="IPR011006">
    <property type="entry name" value="CheY-like_superfamily"/>
</dbReference>
<dbReference type="GO" id="GO:0032993">
    <property type="term" value="C:protein-DNA complex"/>
    <property type="evidence" value="ECO:0007669"/>
    <property type="project" value="TreeGrafter"/>
</dbReference>
<organism evidence="13 14">
    <name type="scientific">Rhodovastum atsumiense</name>
    <dbReference type="NCBI Taxonomy" id="504468"/>
    <lineage>
        <taxon>Bacteria</taxon>
        <taxon>Pseudomonadati</taxon>
        <taxon>Pseudomonadota</taxon>
        <taxon>Alphaproteobacteria</taxon>
        <taxon>Acetobacterales</taxon>
        <taxon>Acetobacteraceae</taxon>
        <taxon>Rhodovastum</taxon>
    </lineage>
</organism>
<dbReference type="Gene3D" id="3.40.50.2300">
    <property type="match status" value="1"/>
</dbReference>
<sequence length="244" mass="26871">MLSEPCTTRGAAAQGRHVLVVDDEPVARESITAYFEREGFRVTAVGSGAGLRAVLARETPDLLLLDIRLPDEDGLAIMRELRAQSALPVILVSARGDEVDRVLGLELGADDYVTKPFSPRELLARARTVLRRIGASSYSSGPDRMVRRFAGWSIDFSLRRLTSPGGEEVRLTRGEFDLLAALARRPGHVLTRDSLLDAISHRDWAPNDRTVDVLVARLRRKIEADPAHPRLIVTEHGIGYALHA</sequence>
<dbReference type="GO" id="GO:0005829">
    <property type="term" value="C:cytosol"/>
    <property type="evidence" value="ECO:0007669"/>
    <property type="project" value="TreeGrafter"/>
</dbReference>
<gene>
    <name evidence="13" type="ORF">F1189_08830</name>
</gene>
<dbReference type="SUPFAM" id="SSF52172">
    <property type="entry name" value="CheY-like"/>
    <property type="match status" value="1"/>
</dbReference>
<dbReference type="InterPro" id="IPR001867">
    <property type="entry name" value="OmpR/PhoB-type_DNA-bd"/>
</dbReference>
<protein>
    <recommendedName>
        <fullName evidence="8">Regulatory protein VirG</fullName>
    </recommendedName>
</protein>
<evidence type="ECO:0000256" key="6">
    <source>
        <dbReference type="ARBA" id="ARBA00023125"/>
    </source>
</evidence>
<keyword evidence="7" id="KW-0804">Transcription</keyword>
<evidence type="ECO:0000256" key="3">
    <source>
        <dbReference type="ARBA" id="ARBA00022553"/>
    </source>
</evidence>
<evidence type="ECO:0000256" key="5">
    <source>
        <dbReference type="ARBA" id="ARBA00023015"/>
    </source>
</evidence>
<dbReference type="OrthoDB" id="9784252at2"/>
<dbReference type="SMART" id="SM00862">
    <property type="entry name" value="Trans_reg_C"/>
    <property type="match status" value="1"/>
</dbReference>
<name>A0A5M6IW39_9PROT</name>
<evidence type="ECO:0000313" key="14">
    <source>
        <dbReference type="Proteomes" id="UP000325255"/>
    </source>
</evidence>
<dbReference type="InterPro" id="IPR039420">
    <property type="entry name" value="WalR-like"/>
</dbReference>
<comment type="subcellular location">
    <subcellularLocation>
        <location evidence="1">Cytoplasm</location>
    </subcellularLocation>
</comment>
<dbReference type="SUPFAM" id="SSF46894">
    <property type="entry name" value="C-terminal effector domain of the bipartite response regulators"/>
    <property type="match status" value="1"/>
</dbReference>
<dbReference type="GO" id="GO:0006355">
    <property type="term" value="P:regulation of DNA-templated transcription"/>
    <property type="evidence" value="ECO:0007669"/>
    <property type="project" value="InterPro"/>
</dbReference>
<keyword evidence="4" id="KW-0902">Two-component regulatory system</keyword>
<dbReference type="InterPro" id="IPR016032">
    <property type="entry name" value="Sig_transdc_resp-reg_C-effctor"/>
</dbReference>
<dbReference type="FunFam" id="1.10.10.10:FF:000099">
    <property type="entry name" value="Two-component system response regulator TorR"/>
    <property type="match status" value="1"/>
</dbReference>
<proteinExistence type="predicted"/>
<evidence type="ECO:0000256" key="8">
    <source>
        <dbReference type="ARBA" id="ARBA00067337"/>
    </source>
</evidence>
<dbReference type="CDD" id="cd00383">
    <property type="entry name" value="trans_reg_C"/>
    <property type="match status" value="1"/>
</dbReference>
<dbReference type="PANTHER" id="PTHR48111:SF58">
    <property type="entry name" value="TORCAD OPERON TRANSCRIPTIONAL REGULATORY PROTEIN TORR"/>
    <property type="match status" value="1"/>
</dbReference>
<keyword evidence="6 10" id="KW-0238">DNA-binding</keyword>
<dbReference type="InterPro" id="IPR001789">
    <property type="entry name" value="Sig_transdc_resp-reg_receiver"/>
</dbReference>
<keyword evidence="5" id="KW-0805">Transcription regulation</keyword>